<dbReference type="AlphaFoldDB" id="A0A1C6KEQ1"/>
<reference evidence="1" key="1">
    <citation type="submission" date="2015-09" db="EMBL/GenBank/DDBJ databases">
        <authorList>
            <consortium name="Pathogen Informatics"/>
        </authorList>
    </citation>
    <scope>NUCLEOTIDE SEQUENCE</scope>
    <source>
        <strain evidence="1">2789STDY5834896</strain>
    </source>
</reference>
<protein>
    <submittedName>
        <fullName evidence="1">Uncharacterized protein</fullName>
    </submittedName>
</protein>
<evidence type="ECO:0000313" key="1">
    <source>
        <dbReference type="EMBL" id="SCJ92839.1"/>
    </source>
</evidence>
<organism evidence="1">
    <name type="scientific">uncultured Anaerotruncus sp</name>
    <dbReference type="NCBI Taxonomy" id="905011"/>
    <lineage>
        <taxon>Bacteria</taxon>
        <taxon>Bacillati</taxon>
        <taxon>Bacillota</taxon>
        <taxon>Clostridia</taxon>
        <taxon>Eubacteriales</taxon>
        <taxon>Oscillospiraceae</taxon>
        <taxon>Anaerotruncus</taxon>
        <taxon>environmental samples</taxon>
    </lineage>
</organism>
<name>A0A1C6KEQ1_9FIRM</name>
<dbReference type="EMBL" id="FMHG01000041">
    <property type="protein sequence ID" value="SCJ92839.1"/>
    <property type="molecule type" value="Genomic_DNA"/>
</dbReference>
<sequence>MKYTYTLKMTGNYNSPVNMEQVDIDVEYWSRYGKTDQIILNPNPEDYEFTI</sequence>
<accession>A0A1C6KEQ1</accession>
<proteinExistence type="predicted"/>
<gene>
    <name evidence="1" type="ORF">SAMEA3545359_02921</name>
</gene>